<name>A0A9E7NCP0_9EURY</name>
<dbReference type="PANTHER" id="PTHR45655:SF13">
    <property type="entry name" value="SOLUBLE GUANYLATE CYCLASE GCY-32-RELATED"/>
    <property type="match status" value="1"/>
</dbReference>
<evidence type="ECO:0000259" key="1">
    <source>
        <dbReference type="Pfam" id="PF07700"/>
    </source>
</evidence>
<evidence type="ECO:0000313" key="3">
    <source>
        <dbReference type="Proteomes" id="UP001056855"/>
    </source>
</evidence>
<dbReference type="GO" id="GO:0020037">
    <property type="term" value="F:heme binding"/>
    <property type="evidence" value="ECO:0007669"/>
    <property type="project" value="InterPro"/>
</dbReference>
<dbReference type="Pfam" id="PF07700">
    <property type="entry name" value="HNOB"/>
    <property type="match status" value="1"/>
</dbReference>
<dbReference type="EMBL" id="CP100355">
    <property type="protein sequence ID" value="UTF54438.1"/>
    <property type="molecule type" value="Genomic_DNA"/>
</dbReference>
<dbReference type="InterPro" id="IPR038158">
    <property type="entry name" value="H-NOX_domain_sf"/>
</dbReference>
<dbReference type="PANTHER" id="PTHR45655">
    <property type="entry name" value="GUANYLATE CYCLASE SOLUBLE SUBUNIT BETA-2"/>
    <property type="match status" value="1"/>
</dbReference>
<sequence>MHGLVHQTLKTYVVEKTDEASWAVVLERSGIDPQLYLPVSHYPDEEIVTILETVAELSGHEAAAVERDFGRTLAPALLQNFRAHWRDDWALVDLLEALEEIAAALAAKSAENRPPTVTCESTESDLHVTYRSHRDHPAMAHGILEGLAREFEAEATVTRVESERTDEETRAVFRLDGDGLE</sequence>
<gene>
    <name evidence="2" type="ORF">NGM29_03935</name>
</gene>
<dbReference type="Proteomes" id="UP001056855">
    <property type="component" value="Chromosome"/>
</dbReference>
<dbReference type="AlphaFoldDB" id="A0A9E7NCP0"/>
<protein>
    <submittedName>
        <fullName evidence="2">Heme NO-binding domain-containing protein</fullName>
    </submittedName>
</protein>
<reference evidence="2" key="1">
    <citation type="submission" date="2022-06" db="EMBL/GenBank/DDBJ databases">
        <title>Diverse halophilic archaea isolated from saline environments.</title>
        <authorList>
            <person name="Cui H.-L."/>
        </authorList>
    </citation>
    <scope>NUCLEOTIDE SEQUENCE</scope>
    <source>
        <strain evidence="2">WLHS1</strain>
    </source>
</reference>
<dbReference type="Gene3D" id="3.90.1520.10">
    <property type="entry name" value="H-NOX domain"/>
    <property type="match status" value="1"/>
</dbReference>
<dbReference type="GeneID" id="73289167"/>
<organism evidence="2 3">
    <name type="scientific">Natronosalvus rutilus</name>
    <dbReference type="NCBI Taxonomy" id="2953753"/>
    <lineage>
        <taxon>Archaea</taxon>
        <taxon>Methanobacteriati</taxon>
        <taxon>Methanobacteriota</taxon>
        <taxon>Stenosarchaea group</taxon>
        <taxon>Halobacteria</taxon>
        <taxon>Halobacteriales</taxon>
        <taxon>Natrialbaceae</taxon>
        <taxon>Natronosalvus</taxon>
    </lineage>
</organism>
<dbReference type="InterPro" id="IPR011644">
    <property type="entry name" value="Heme_NO-bd"/>
</dbReference>
<dbReference type="KEGG" id="sawl:NGM29_03935"/>
<feature type="domain" description="Heme NO-binding" evidence="1">
    <location>
        <begin position="2"/>
        <end position="158"/>
    </location>
</feature>
<accession>A0A9E7NCP0</accession>
<proteinExistence type="predicted"/>
<keyword evidence="3" id="KW-1185">Reference proteome</keyword>
<dbReference type="SUPFAM" id="SSF111126">
    <property type="entry name" value="Ligand-binding domain in the NO signalling and Golgi transport"/>
    <property type="match status" value="1"/>
</dbReference>
<dbReference type="InterPro" id="IPR024096">
    <property type="entry name" value="NO_sig/Golgi_transp_ligand-bd"/>
</dbReference>
<evidence type="ECO:0000313" key="2">
    <source>
        <dbReference type="EMBL" id="UTF54438.1"/>
    </source>
</evidence>
<dbReference type="RefSeq" id="WP_254159096.1">
    <property type="nucleotide sequence ID" value="NZ_CP100355.1"/>
</dbReference>